<keyword evidence="2" id="KW-1133">Transmembrane helix</keyword>
<comment type="caution">
    <text evidence="3">The sequence shown here is derived from an EMBL/GenBank/DDBJ whole genome shotgun (WGS) entry which is preliminary data.</text>
</comment>
<accession>A0A2Z6QPG8</accession>
<feature type="transmembrane region" description="Helical" evidence="2">
    <location>
        <begin position="7"/>
        <end position="24"/>
    </location>
</feature>
<gene>
    <name evidence="3" type="ORF">RclHR1_01320019</name>
</gene>
<dbReference type="Proteomes" id="UP000247702">
    <property type="component" value="Unassembled WGS sequence"/>
</dbReference>
<organism evidence="3 4">
    <name type="scientific">Rhizophagus clarus</name>
    <dbReference type="NCBI Taxonomy" id="94130"/>
    <lineage>
        <taxon>Eukaryota</taxon>
        <taxon>Fungi</taxon>
        <taxon>Fungi incertae sedis</taxon>
        <taxon>Mucoromycota</taxon>
        <taxon>Glomeromycotina</taxon>
        <taxon>Glomeromycetes</taxon>
        <taxon>Glomerales</taxon>
        <taxon>Glomeraceae</taxon>
        <taxon>Rhizophagus</taxon>
    </lineage>
</organism>
<feature type="region of interest" description="Disordered" evidence="1">
    <location>
        <begin position="96"/>
        <end position="115"/>
    </location>
</feature>
<evidence type="ECO:0000256" key="1">
    <source>
        <dbReference type="SAM" id="MobiDB-lite"/>
    </source>
</evidence>
<feature type="transmembrane region" description="Helical" evidence="2">
    <location>
        <begin position="75"/>
        <end position="93"/>
    </location>
</feature>
<keyword evidence="2" id="KW-0812">Transmembrane</keyword>
<feature type="region of interest" description="Disordered" evidence="1">
    <location>
        <begin position="25"/>
        <end position="47"/>
    </location>
</feature>
<evidence type="ECO:0000313" key="4">
    <source>
        <dbReference type="Proteomes" id="UP000247702"/>
    </source>
</evidence>
<dbReference type="EMBL" id="BEXD01000358">
    <property type="protein sequence ID" value="GBB86784.1"/>
    <property type="molecule type" value="Genomic_DNA"/>
</dbReference>
<evidence type="ECO:0000313" key="3">
    <source>
        <dbReference type="EMBL" id="GBB86784.1"/>
    </source>
</evidence>
<keyword evidence="2" id="KW-0472">Membrane</keyword>
<dbReference type="AlphaFoldDB" id="A0A2Z6QPG8"/>
<name>A0A2Z6QPG8_9GLOM</name>
<sequence>MQQILKVFIVLAFIVAVIATPVPMQKRQGTPKCPPPPNESTESDTYPVYSTGDGPLMPYDYEKKNPHQKSKMQQILKVFIVLAFIVAVIATPVPMQKRQGTPKCPSPPDESTESDTYPVCSTGDVIMPYGCSPIKMQQIFKIFIALAFIIAVIATPVPIQKRTKGTTCPVPPLESSESDTYAVASDGTDLYPFDCS</sequence>
<protein>
    <submittedName>
        <fullName evidence="3">Uncharacterized protein</fullName>
    </submittedName>
</protein>
<reference evidence="3 4" key="1">
    <citation type="submission" date="2017-11" db="EMBL/GenBank/DDBJ databases">
        <title>The genome of Rhizophagus clarus HR1 reveals common genetic basis of auxotrophy among arbuscular mycorrhizal fungi.</title>
        <authorList>
            <person name="Kobayashi Y."/>
        </authorList>
    </citation>
    <scope>NUCLEOTIDE SEQUENCE [LARGE SCALE GENOMIC DNA]</scope>
    <source>
        <strain evidence="3 4">HR1</strain>
    </source>
</reference>
<keyword evidence="4" id="KW-1185">Reference proteome</keyword>
<evidence type="ECO:0000256" key="2">
    <source>
        <dbReference type="SAM" id="Phobius"/>
    </source>
</evidence>
<proteinExistence type="predicted"/>
<feature type="transmembrane region" description="Helical" evidence="2">
    <location>
        <begin position="139"/>
        <end position="159"/>
    </location>
</feature>